<sequence>MFYDLKLKKCEFLNFRLCVLKVLLDKEKTKVPKMALLDR</sequence>
<gene>
    <name evidence="1" type="ORF">UNSW2_1716</name>
</gene>
<protein>
    <submittedName>
        <fullName evidence="1">Uncharacterized protein</fullName>
    </submittedName>
</protein>
<reference evidence="1 2" key="1">
    <citation type="journal article" date="2013" name="BMC Genomics">
        <title>Comparative genomics of Campylobacter concisus isolates reveals genetic diversity and provides insights into disease association.</title>
        <authorList>
            <person name="Deshpande N.P."/>
            <person name="Kaakoush N.O."/>
            <person name="Wilkins M.R."/>
            <person name="Mitchell H.M."/>
        </authorList>
    </citation>
    <scope>NUCLEOTIDE SEQUENCE [LARGE SCALE GENOMIC DNA]</scope>
    <source>
        <strain evidence="1 2">UNSW2</strain>
    </source>
</reference>
<evidence type="ECO:0000313" key="2">
    <source>
        <dbReference type="Proteomes" id="UP000016625"/>
    </source>
</evidence>
<dbReference type="Proteomes" id="UP000016625">
    <property type="component" value="Unassembled WGS sequence"/>
</dbReference>
<evidence type="ECO:0000313" key="1">
    <source>
        <dbReference type="EMBL" id="ERJ31820.1"/>
    </source>
</evidence>
<proteinExistence type="predicted"/>
<dbReference type="EMBL" id="ANNJ01000006">
    <property type="protein sequence ID" value="ERJ31820.1"/>
    <property type="molecule type" value="Genomic_DNA"/>
</dbReference>
<name>U2FMZ3_9BACT</name>
<accession>U2FMZ3</accession>
<dbReference type="PATRIC" id="fig|1242965.3.peg.1022"/>
<comment type="caution">
    <text evidence="1">The sequence shown here is derived from an EMBL/GenBank/DDBJ whole genome shotgun (WGS) entry which is preliminary data.</text>
</comment>
<dbReference type="AlphaFoldDB" id="U2FMZ3"/>
<organism evidence="1 2">
    <name type="scientific">Campylobacter concisus UNSW2</name>
    <dbReference type="NCBI Taxonomy" id="1242965"/>
    <lineage>
        <taxon>Bacteria</taxon>
        <taxon>Pseudomonadati</taxon>
        <taxon>Campylobacterota</taxon>
        <taxon>Epsilonproteobacteria</taxon>
        <taxon>Campylobacterales</taxon>
        <taxon>Campylobacteraceae</taxon>
        <taxon>Campylobacter</taxon>
    </lineage>
</organism>